<dbReference type="CDD" id="cd13867">
    <property type="entry name" value="CuRO_2_CueO_FtsP"/>
    <property type="match status" value="1"/>
</dbReference>
<protein>
    <recommendedName>
        <fullName evidence="5">Multicopper oxidase CueO</fullName>
        <ecNumber evidence="4">1.16.3.4</ecNumber>
    </recommendedName>
    <alternativeName>
        <fullName evidence="6">Copper efflux oxidase</fullName>
    </alternativeName>
    <alternativeName>
        <fullName evidence="7">Cuprous oxidase</fullName>
    </alternativeName>
</protein>
<feature type="region of interest" description="Disordered" evidence="9">
    <location>
        <begin position="1"/>
        <end position="27"/>
    </location>
</feature>
<dbReference type="InterPro" id="IPR008972">
    <property type="entry name" value="Cupredoxin"/>
</dbReference>
<evidence type="ECO:0000256" key="5">
    <source>
        <dbReference type="ARBA" id="ARBA00041027"/>
    </source>
</evidence>
<proteinExistence type="predicted"/>
<dbReference type="PANTHER" id="PTHR48267">
    <property type="entry name" value="CUPREDOXIN SUPERFAMILY PROTEIN"/>
    <property type="match status" value="1"/>
</dbReference>
<evidence type="ECO:0000256" key="4">
    <source>
        <dbReference type="ARBA" id="ARBA00038978"/>
    </source>
</evidence>
<dbReference type="PROSITE" id="PS51318">
    <property type="entry name" value="TAT"/>
    <property type="match status" value="1"/>
</dbReference>
<dbReference type="InterPro" id="IPR006311">
    <property type="entry name" value="TAT_signal"/>
</dbReference>
<accession>A0ABU3DKA2</accession>
<evidence type="ECO:0000313" key="13">
    <source>
        <dbReference type="Proteomes" id="UP001265259"/>
    </source>
</evidence>
<dbReference type="PROSITE" id="PS00080">
    <property type="entry name" value="MULTICOPPER_OXIDASE2"/>
    <property type="match status" value="1"/>
</dbReference>
<evidence type="ECO:0000256" key="6">
    <source>
        <dbReference type="ARBA" id="ARBA00042896"/>
    </source>
</evidence>
<dbReference type="InterPro" id="IPR002355">
    <property type="entry name" value="Cu_oxidase_Cu_BS"/>
</dbReference>
<feature type="domain" description="Plastocyanin-like" evidence="10">
    <location>
        <begin position="413"/>
        <end position="529"/>
    </location>
</feature>
<evidence type="ECO:0000259" key="11">
    <source>
        <dbReference type="Pfam" id="PF07732"/>
    </source>
</evidence>
<evidence type="ECO:0000256" key="8">
    <source>
        <dbReference type="ARBA" id="ARBA00048092"/>
    </source>
</evidence>
<dbReference type="CDD" id="cd13890">
    <property type="entry name" value="CuRO_3_CueO_FtsP"/>
    <property type="match status" value="1"/>
</dbReference>
<evidence type="ECO:0000256" key="1">
    <source>
        <dbReference type="ARBA" id="ARBA00011245"/>
    </source>
</evidence>
<organism evidence="12 13">
    <name type="scientific">Tropicimonas omnivorans</name>
    <dbReference type="NCBI Taxonomy" id="3075590"/>
    <lineage>
        <taxon>Bacteria</taxon>
        <taxon>Pseudomonadati</taxon>
        <taxon>Pseudomonadota</taxon>
        <taxon>Alphaproteobacteria</taxon>
        <taxon>Rhodobacterales</taxon>
        <taxon>Roseobacteraceae</taxon>
        <taxon>Tropicimonas</taxon>
    </lineage>
</organism>
<dbReference type="RefSeq" id="WP_311693196.1">
    <property type="nucleotide sequence ID" value="NZ_JAVRHL010000003.1"/>
</dbReference>
<dbReference type="Gene3D" id="2.60.40.420">
    <property type="entry name" value="Cupredoxins - blue copper proteins"/>
    <property type="match status" value="3"/>
</dbReference>
<comment type="catalytic activity">
    <reaction evidence="8">
        <text>4 Cu(+) + O2 + 4 H(+) = 4 Cu(2+) + 2 H2O</text>
        <dbReference type="Rhea" id="RHEA:30083"/>
        <dbReference type="ChEBI" id="CHEBI:15377"/>
        <dbReference type="ChEBI" id="CHEBI:15378"/>
        <dbReference type="ChEBI" id="CHEBI:15379"/>
        <dbReference type="ChEBI" id="CHEBI:29036"/>
        <dbReference type="ChEBI" id="CHEBI:49552"/>
        <dbReference type="EC" id="1.16.3.4"/>
    </reaction>
    <physiologicalReaction direction="left-to-right" evidence="8">
        <dbReference type="Rhea" id="RHEA:30084"/>
    </physiologicalReaction>
</comment>
<reference evidence="12 13" key="1">
    <citation type="submission" date="2023-09" db="EMBL/GenBank/DDBJ databases">
        <authorList>
            <person name="Rey-Velasco X."/>
        </authorList>
    </citation>
    <scope>NUCLEOTIDE SEQUENCE [LARGE SCALE GENOMIC DNA]</scope>
    <source>
        <strain evidence="12 13">F158</strain>
    </source>
</reference>
<comment type="subunit">
    <text evidence="1">Monomer.</text>
</comment>
<dbReference type="Pfam" id="PF07731">
    <property type="entry name" value="Cu-oxidase_2"/>
    <property type="match status" value="1"/>
</dbReference>
<feature type="domain" description="Plastocyanin-like" evidence="11">
    <location>
        <begin position="86"/>
        <end position="195"/>
    </location>
</feature>
<name>A0ABU3DKA2_9RHOB</name>
<evidence type="ECO:0000256" key="7">
    <source>
        <dbReference type="ARBA" id="ARBA00043090"/>
    </source>
</evidence>
<dbReference type="InterPro" id="IPR045087">
    <property type="entry name" value="Cu-oxidase_fam"/>
</dbReference>
<dbReference type="Proteomes" id="UP001265259">
    <property type="component" value="Unassembled WGS sequence"/>
</dbReference>
<dbReference type="InterPro" id="IPR011706">
    <property type="entry name" value="Cu-oxidase_C"/>
</dbReference>
<dbReference type="PANTHER" id="PTHR48267:SF1">
    <property type="entry name" value="BILIRUBIN OXIDASE"/>
    <property type="match status" value="1"/>
</dbReference>
<dbReference type="SUPFAM" id="SSF49503">
    <property type="entry name" value="Cupredoxins"/>
    <property type="match status" value="3"/>
</dbReference>
<dbReference type="Pfam" id="PF07732">
    <property type="entry name" value="Cu-oxidase_3"/>
    <property type="match status" value="1"/>
</dbReference>
<evidence type="ECO:0000256" key="9">
    <source>
        <dbReference type="SAM" id="MobiDB-lite"/>
    </source>
</evidence>
<keyword evidence="2" id="KW-0479">Metal-binding</keyword>
<evidence type="ECO:0000259" key="10">
    <source>
        <dbReference type="Pfam" id="PF07731"/>
    </source>
</evidence>
<gene>
    <name evidence="12" type="ORF">RM543_15525</name>
</gene>
<comment type="caution">
    <text evidence="12">The sequence shown here is derived from an EMBL/GenBank/DDBJ whole genome shotgun (WGS) entry which is preliminary data.</text>
</comment>
<evidence type="ECO:0000313" key="12">
    <source>
        <dbReference type="EMBL" id="MDT0684096.1"/>
    </source>
</evidence>
<keyword evidence="3" id="KW-0560">Oxidoreductase</keyword>
<sequence length="530" mass="57561">MPCHRRHLSPSRPLEPKRCRRKSSHDGALPMKRRQFLSLTTAALAAPTLFVRRANAAEPGAPLPVPEVMDVGPGSGNNLEAIRSTREFVAGVRSDTLGYSQDYLGPLLRFRRGQTANIDVTNRIDAPITAHWHGMHVPGHLDGGPQLAFGPGETWSPELPIDHPAATLFYHSHVHGRTADQVYRGLAGLIVIDDPDIDDPLPRDYGVNDFPLIVQDRSFDGAGRMTYDIGMMDLMQGFHGTEILVNGAIRPKLTVPAGLVRLRLVNGSNARMYNFSFTDGRTFHQVASDGGLPTAPISMTGLRLAAAERAEIVVDFSDRAAVRLVSTRGGSGMMGGGMMGNSGMMGGNGGMMGGGAEGSPLEILSFEIADARNPGPARLPEALPAPVVDLGEPVRRRDFTLNMHAGNMMGSMLNNLIGRDGQIMGINDESYDMGRIDLQVPHGETELWRINADMAMHPFHVHGTSFQVVTQNGRSVDPARIGWTDVVHVQGPTEILLRFDKRATADAPFMYHCHILEHEDAGMMGQFTVL</sequence>
<dbReference type="InterPro" id="IPR011707">
    <property type="entry name" value="Cu-oxidase-like_N"/>
</dbReference>
<dbReference type="EC" id="1.16.3.4" evidence="4"/>
<evidence type="ECO:0000256" key="3">
    <source>
        <dbReference type="ARBA" id="ARBA00023002"/>
    </source>
</evidence>
<keyword evidence="13" id="KW-1185">Reference proteome</keyword>
<evidence type="ECO:0000256" key="2">
    <source>
        <dbReference type="ARBA" id="ARBA00022723"/>
    </source>
</evidence>
<dbReference type="EMBL" id="JAVRHL010000003">
    <property type="protein sequence ID" value="MDT0684096.1"/>
    <property type="molecule type" value="Genomic_DNA"/>
</dbReference>